<dbReference type="OrthoDB" id="6419443at2759"/>
<dbReference type="EMBL" id="MU001923">
    <property type="protein sequence ID" value="KAF2793544.1"/>
    <property type="molecule type" value="Genomic_DNA"/>
</dbReference>
<name>A0A6A6XBK0_9PLEO</name>
<dbReference type="Pfam" id="PF11312">
    <property type="entry name" value="Methyltransf_34"/>
    <property type="match status" value="1"/>
</dbReference>
<accession>A0A6A6XBK0</accession>
<keyword evidence="3" id="KW-1185">Reference proteome</keyword>
<organism evidence="2 3">
    <name type="scientific">Melanomma pulvis-pyrius CBS 109.77</name>
    <dbReference type="NCBI Taxonomy" id="1314802"/>
    <lineage>
        <taxon>Eukaryota</taxon>
        <taxon>Fungi</taxon>
        <taxon>Dikarya</taxon>
        <taxon>Ascomycota</taxon>
        <taxon>Pezizomycotina</taxon>
        <taxon>Dothideomycetes</taxon>
        <taxon>Pleosporomycetidae</taxon>
        <taxon>Pleosporales</taxon>
        <taxon>Melanommataceae</taxon>
        <taxon>Melanomma</taxon>
    </lineage>
</organism>
<evidence type="ECO:0000313" key="2">
    <source>
        <dbReference type="EMBL" id="KAF2793544.1"/>
    </source>
</evidence>
<gene>
    <name evidence="2" type="ORF">K505DRAFT_325407</name>
</gene>
<evidence type="ECO:0000256" key="1">
    <source>
        <dbReference type="SAM" id="MobiDB-lite"/>
    </source>
</evidence>
<reference evidence="2" key="1">
    <citation type="journal article" date="2020" name="Stud. Mycol.">
        <title>101 Dothideomycetes genomes: a test case for predicting lifestyles and emergence of pathogens.</title>
        <authorList>
            <person name="Haridas S."/>
            <person name="Albert R."/>
            <person name="Binder M."/>
            <person name="Bloem J."/>
            <person name="Labutti K."/>
            <person name="Salamov A."/>
            <person name="Andreopoulos B."/>
            <person name="Baker S."/>
            <person name="Barry K."/>
            <person name="Bills G."/>
            <person name="Bluhm B."/>
            <person name="Cannon C."/>
            <person name="Castanera R."/>
            <person name="Culley D."/>
            <person name="Daum C."/>
            <person name="Ezra D."/>
            <person name="Gonzalez J."/>
            <person name="Henrissat B."/>
            <person name="Kuo A."/>
            <person name="Liang C."/>
            <person name="Lipzen A."/>
            <person name="Lutzoni F."/>
            <person name="Magnuson J."/>
            <person name="Mondo S."/>
            <person name="Nolan M."/>
            <person name="Ohm R."/>
            <person name="Pangilinan J."/>
            <person name="Park H.-J."/>
            <person name="Ramirez L."/>
            <person name="Alfaro M."/>
            <person name="Sun H."/>
            <person name="Tritt A."/>
            <person name="Yoshinaga Y."/>
            <person name="Zwiers L.-H."/>
            <person name="Turgeon B."/>
            <person name="Goodwin S."/>
            <person name="Spatafora J."/>
            <person name="Crous P."/>
            <person name="Grigoriev I."/>
        </authorList>
    </citation>
    <scope>NUCLEOTIDE SEQUENCE</scope>
    <source>
        <strain evidence="2">CBS 109.77</strain>
    </source>
</reference>
<proteinExistence type="predicted"/>
<evidence type="ECO:0000313" key="3">
    <source>
        <dbReference type="Proteomes" id="UP000799757"/>
    </source>
</evidence>
<sequence>MGHQFDRKAQSQAKHPKGNSGAPRAPIIPTSSMQPGWKGPGYVKKVRKIPRQQPVSAGQTTKLQEQLLPIELQQLLLNVFRDTFPASKEFEDLKPVLQEINDALGQKDFEIAFGKIEFLEAYSVRWSPSRALTYATLLAYICNEKAREEAWVQLLVALERTTENPANIVCFGGGAADLLAFAGLLRYLRSDAAGKPDGIVSNHHGEVSIQHGNMPEMSNALSVSKTEPTSTVMDLHLIDKADWASVISDLHASLRTPPILSKYASATARLSNASFLASKALSVSFTKANILESSIDDLRAMIGVDPVLLALLFTLNDLYVASIPKTTAFLLKLTAAAPKDALLLVVDTPGAESEVGRSINDEKDDGEERESRKYPMHWLMDKVLLDQGMRKEGDLHSAAKWEKVMDEENMSNKLEEGLRYPVLENLRFQVHLFRRM</sequence>
<dbReference type="InterPro" id="IPR021463">
    <property type="entry name" value="Methyltransf_34"/>
</dbReference>
<dbReference type="AlphaFoldDB" id="A0A6A6XBK0"/>
<dbReference type="Proteomes" id="UP000799757">
    <property type="component" value="Unassembled WGS sequence"/>
</dbReference>
<protein>
    <submittedName>
        <fullName evidence="2">Uncharacterized protein</fullName>
    </submittedName>
</protein>
<feature type="region of interest" description="Disordered" evidence="1">
    <location>
        <begin position="1"/>
        <end position="39"/>
    </location>
</feature>